<protein>
    <submittedName>
        <fullName evidence="2">Uncharacterized protein</fullName>
    </submittedName>
</protein>
<accession>A7ZG78</accession>
<dbReference type="Gene3D" id="2.160.20.160">
    <property type="match status" value="2"/>
</dbReference>
<dbReference type="HOGENOM" id="CLU_303429_0_0_7"/>
<dbReference type="eggNOG" id="COG2931">
    <property type="taxonomic scope" value="Bacteria"/>
</dbReference>
<reference evidence="3" key="1">
    <citation type="submission" date="2007-10" db="EMBL/GenBank/DDBJ databases">
        <title>Genome sequence of Campylobacter concisus 13826 isolated from human feces.</title>
        <authorList>
            <person name="Fouts D.E."/>
            <person name="Mongodin E.F."/>
            <person name="Puiu D."/>
            <person name="Sebastian Y."/>
            <person name="Miller W.G."/>
            <person name="Mandrell R.E."/>
            <person name="On S."/>
            <person name="Nelson K.E."/>
        </authorList>
    </citation>
    <scope>NUCLEOTIDE SEQUENCE [LARGE SCALE GENOMIC DNA]</scope>
    <source>
        <strain evidence="3">13826</strain>
    </source>
</reference>
<feature type="compositionally biased region" description="Low complexity" evidence="1">
    <location>
        <begin position="161"/>
        <end position="171"/>
    </location>
</feature>
<evidence type="ECO:0000256" key="1">
    <source>
        <dbReference type="SAM" id="MobiDB-lite"/>
    </source>
</evidence>
<sequence length="1073" mass="110777">MAAKLGSIKSISGQTEVIAVDKSGNERILKVGDSLYEGESIKTTSADAKVVIVANDGKEVSVVGEDTISLDPKEVANAQSANPEVAALQNALLNGVNITDLEETAAGGNAAAGGAGGDGVSLGAASFEEGGHYANINENFRNLTDANRAFASYDSPIGGYADNNDNGAGDNVVPQNPASPTNPTTPVTPATPVTPVTPATPATPVALSVSLDGSGEAREATPNEYLVYNLGLSAATSSTTPTDLTLNLSGASAGRDYSNAMEYSLDGGHSWTAIQNGSTISGVAPSDIANVKVRVQVIDDYGQTAGNQNEGTSSEDLGANIAPGIKDYGVYKEGVTLSVTTNNAAITSGTAEGKIIDNDDNINITENIDASTEGLNPALVNSDPDNGNTMKTIIDTKDGDDTITIKEEVYFSSGLYDLKENANDVIKMGDGDDVFNTEKDAVVENTRIDLGNAGGEKNQDTLNINGAVVTGTRFTSHDGNDVFTIKDDSGPSLGSTILDDVLFKTGSGNDTVNIEKSDNHQLIKNTKIDTGADNDTVNIKSDMYAYVTNNGTTDLTEYAGSRTDSFIKTGEGDDTINVTDASISRVDIDTGDSDTGDMLNFISAGIYNSEIKSGNGNDKIVLQDTKADVMDIYTGEGNDSLTIKGSTEIKNNSAVHNDPISSPAHVANPVANQAGIHSNYIEMGKGRDTLTIERGAEISNTKINTSSADAGVSDDRDSVDVTGAKFNNAAIETGYGDDVINLKDITMISNDGYSTYIGAGGGNDVINVSGNSSFDKAIIYTNGGDDHVNVDGDVSMVDSNIMLENGNVTLNVAKATGLVDTNIEGAGVGNAGVKTVTIDNAELRRVTINTADDGDSVTIGAGTHDNTDVKIFTQGGDDTININSDLTGTSNVNLSPAAGEAAHDHDASNINSGKGNDTINIADNVTLTNTYLSGGDGSDLVDLGKDVSLNGTAINGGDGIDTLKVHDASFNTTNAGKISGFEVLDMSDINADAKFIFHNASDIANFIKNVGGEGATSLIVKGVEGVGKFEEGSSEIASAGKEDSNGNHVYSVNDGGQTFTLTIENDITINPSM</sequence>
<evidence type="ECO:0000313" key="2">
    <source>
        <dbReference type="EMBL" id="EAT97563.1"/>
    </source>
</evidence>
<dbReference type="STRING" id="360104.CCC13826_0015"/>
<name>A7ZG78_CAMC1</name>
<dbReference type="RefSeq" id="WP_012140621.1">
    <property type="nucleotide sequence ID" value="NC_009802.2"/>
</dbReference>
<dbReference type="AlphaFoldDB" id="A7ZG78"/>
<proteinExistence type="predicted"/>
<organism evidence="2 3">
    <name type="scientific">Campylobacter concisus (strain 13826)</name>
    <dbReference type="NCBI Taxonomy" id="360104"/>
    <lineage>
        <taxon>Bacteria</taxon>
        <taxon>Pseudomonadati</taxon>
        <taxon>Campylobacterota</taxon>
        <taxon>Epsilonproteobacteria</taxon>
        <taxon>Campylobacterales</taxon>
        <taxon>Campylobacteraceae</taxon>
        <taxon>Campylobacter</taxon>
    </lineage>
</organism>
<evidence type="ECO:0000313" key="3">
    <source>
        <dbReference type="Proteomes" id="UP000001121"/>
    </source>
</evidence>
<dbReference type="KEGG" id="cco:CCC13826_0015"/>
<feature type="region of interest" description="Disordered" evidence="1">
    <location>
        <begin position="161"/>
        <end position="189"/>
    </location>
</feature>
<dbReference type="NCBIfam" id="NF033682">
    <property type="entry name" value="retention_LapA"/>
    <property type="match status" value="1"/>
</dbReference>
<dbReference type="OrthoDB" id="5361834at2"/>
<dbReference type="InterPro" id="IPR047777">
    <property type="entry name" value="LapA-like_RM"/>
</dbReference>
<dbReference type="EMBL" id="CP000792">
    <property type="protein sequence ID" value="EAT97563.1"/>
    <property type="molecule type" value="Genomic_DNA"/>
</dbReference>
<dbReference type="Proteomes" id="UP000001121">
    <property type="component" value="Chromosome"/>
</dbReference>
<gene>
    <name evidence="2" type="ORF">CCC13826_0015</name>
</gene>